<organism evidence="1 2">
    <name type="scientific">Streptomyces flaveolus</name>
    <dbReference type="NCBI Taxonomy" id="67297"/>
    <lineage>
        <taxon>Bacteria</taxon>
        <taxon>Bacillati</taxon>
        <taxon>Actinomycetota</taxon>
        <taxon>Actinomycetes</taxon>
        <taxon>Kitasatosporales</taxon>
        <taxon>Streptomycetaceae</taxon>
        <taxon>Streptomyces</taxon>
    </lineage>
</organism>
<dbReference type="Proteomes" id="UP001551011">
    <property type="component" value="Unassembled WGS sequence"/>
</dbReference>
<reference evidence="1 2" key="1">
    <citation type="submission" date="2024-06" db="EMBL/GenBank/DDBJ databases">
        <title>The Natural Products Discovery Center: Release of the First 8490 Sequenced Strains for Exploring Actinobacteria Biosynthetic Diversity.</title>
        <authorList>
            <person name="Kalkreuter E."/>
            <person name="Kautsar S.A."/>
            <person name="Yang D."/>
            <person name="Bader C.D."/>
            <person name="Teijaro C.N."/>
            <person name="Fluegel L."/>
            <person name="Davis C.M."/>
            <person name="Simpson J.R."/>
            <person name="Lauterbach L."/>
            <person name="Steele A.D."/>
            <person name="Gui C."/>
            <person name="Meng S."/>
            <person name="Li G."/>
            <person name="Viehrig K."/>
            <person name="Ye F."/>
            <person name="Su P."/>
            <person name="Kiefer A.F."/>
            <person name="Nichols A."/>
            <person name="Cepeda A.J."/>
            <person name="Yan W."/>
            <person name="Fan B."/>
            <person name="Jiang Y."/>
            <person name="Adhikari A."/>
            <person name="Zheng C.-J."/>
            <person name="Schuster L."/>
            <person name="Cowan T.M."/>
            <person name="Smanski M.J."/>
            <person name="Chevrette M.G."/>
            <person name="De Carvalho L.P.S."/>
            <person name="Shen B."/>
        </authorList>
    </citation>
    <scope>NUCLEOTIDE SEQUENCE [LARGE SCALE GENOMIC DNA]</scope>
    <source>
        <strain evidence="1 2">NPDC020594</strain>
    </source>
</reference>
<accession>A0ABV3ADD5</accession>
<dbReference type="SUPFAM" id="SSF56349">
    <property type="entry name" value="DNA breaking-rejoining enzymes"/>
    <property type="match status" value="1"/>
</dbReference>
<evidence type="ECO:0008006" key="3">
    <source>
        <dbReference type="Google" id="ProtNLM"/>
    </source>
</evidence>
<dbReference type="EMBL" id="JBFAEG010000017">
    <property type="protein sequence ID" value="MEU5709968.1"/>
    <property type="molecule type" value="Genomic_DNA"/>
</dbReference>
<proteinExistence type="predicted"/>
<dbReference type="InterPro" id="IPR011010">
    <property type="entry name" value="DNA_brk_join_enz"/>
</dbReference>
<sequence length="736" mass="82713">MCPRCLHDGYLNTDGLCRSCLQAIRVEDDAQWALGIEEARPRALQLTIGSYRDGSISARPLRRGVGGGRDVMADWKRKLNQARTNLDEPPAEVLKPATRGQLPLFTLPRTLTVTTVRAIADRPVSGWDRAREALVALASEHRFNRGWYYRVAEMVRLALAVSEAEGTDLVPEASLRELPSRGDAVRVILLRAGLLAEASEPLRFYPADQPSTPYITVPASQPPLTPRQCRDCHAWIPGGWRGFRCNPCKHWREKYARSRCLRCRREDLPSRRGHCRGCYPYRLLDEAGTHPARATQLQIDLPAGTTAGVQPLIGDQSLRGADGTAAPHAARGQETLFNLRRDWSPVLARLGRRGPGELPLSEEARRLVEEFDQLILDRRTPDYRKNIRTLTILVHWLGAENAILERDVHDLASCSATLAAKPVCQFLRSHGLLIDDPDRRQDVNLAWIQVAISVLPDPLGSEIHAWVTLLRSQGRREGEVRDYRSIRRYLAHIEPVLTTWTAAGVTTLRKITTDHIEAVVSGLSGQERQQVAVSLRSLFKALKRERMVFRDPTRQLSVGHLKGLPKSMRSDLLAGLMDQAKSPLSRLVIALVAIHALPGEELRTIRTNDLNLARGTLEVRRGLLRHTLYLEEFTHRLASEWLAYRHHRWPASANPYLLVSQKTALDPDHPVVSRTLLRRTLPKNVTLVGLRQDRMLNEAFATGDPLKLMRLFGITAQTAMRYVGAACPERTAKLPR</sequence>
<evidence type="ECO:0000313" key="1">
    <source>
        <dbReference type="EMBL" id="MEU5709968.1"/>
    </source>
</evidence>
<protein>
    <recommendedName>
        <fullName evidence="3">Integrase</fullName>
    </recommendedName>
</protein>
<dbReference type="RefSeq" id="WP_359258470.1">
    <property type="nucleotide sequence ID" value="NZ_JBFAEG010000017.1"/>
</dbReference>
<comment type="caution">
    <text evidence="1">The sequence shown here is derived from an EMBL/GenBank/DDBJ whole genome shotgun (WGS) entry which is preliminary data.</text>
</comment>
<gene>
    <name evidence="1" type="ORF">AB0H04_24335</name>
</gene>
<keyword evidence="2" id="KW-1185">Reference proteome</keyword>
<name>A0ABV3ADD5_9ACTN</name>
<evidence type="ECO:0000313" key="2">
    <source>
        <dbReference type="Proteomes" id="UP001551011"/>
    </source>
</evidence>